<dbReference type="GO" id="GO:0005975">
    <property type="term" value="P:carbohydrate metabolic process"/>
    <property type="evidence" value="ECO:0007669"/>
    <property type="project" value="InterPro"/>
</dbReference>
<reference evidence="1" key="1">
    <citation type="journal article" date="2020" name="mSystems">
        <title>Genome- and Community-Level Interaction Insights into Carbon Utilization and Element Cycling Functions of Hydrothermarchaeota in Hydrothermal Sediment.</title>
        <authorList>
            <person name="Zhou Z."/>
            <person name="Liu Y."/>
            <person name="Xu W."/>
            <person name="Pan J."/>
            <person name="Luo Z.H."/>
            <person name="Li M."/>
        </authorList>
    </citation>
    <scope>NUCLEOTIDE SEQUENCE [LARGE SCALE GENOMIC DNA]</scope>
    <source>
        <strain evidence="1">SpSt-81</strain>
    </source>
</reference>
<dbReference type="EMBL" id="DTIN01000040">
    <property type="protein sequence ID" value="HFX14256.1"/>
    <property type="molecule type" value="Genomic_DNA"/>
</dbReference>
<organism evidence="1">
    <name type="scientific">Dictyoglomus thermophilum</name>
    <dbReference type="NCBI Taxonomy" id="14"/>
    <lineage>
        <taxon>Bacteria</taxon>
        <taxon>Pseudomonadati</taxon>
        <taxon>Dictyoglomota</taxon>
        <taxon>Dictyoglomia</taxon>
        <taxon>Dictyoglomales</taxon>
        <taxon>Dictyoglomaceae</taxon>
        <taxon>Dictyoglomus</taxon>
    </lineage>
</organism>
<dbReference type="PANTHER" id="PTHR30105:SF2">
    <property type="entry name" value="DIVERGENT POLYSACCHARIDE DEACETYLASE SUPERFAMILY"/>
    <property type="match status" value="1"/>
</dbReference>
<comment type="caution">
    <text evidence="1">The sequence shown here is derived from an EMBL/GenBank/DDBJ whole genome shotgun (WGS) entry which is preliminary data.</text>
</comment>
<dbReference type="CDD" id="cd10936">
    <property type="entry name" value="CE4_DAC2"/>
    <property type="match status" value="1"/>
</dbReference>
<evidence type="ECO:0000313" key="1">
    <source>
        <dbReference type="EMBL" id="HFX14256.1"/>
    </source>
</evidence>
<proteinExistence type="predicted"/>
<dbReference type="PROSITE" id="PS51257">
    <property type="entry name" value="PROKAR_LIPOPROTEIN"/>
    <property type="match status" value="1"/>
</dbReference>
<gene>
    <name evidence="1" type="ORF">ENW00_08990</name>
</gene>
<protein>
    <submittedName>
        <fullName evidence="1">Divergent polysaccharide deacetylase family protein</fullName>
    </submittedName>
</protein>
<dbReference type="InterPro" id="IPR011330">
    <property type="entry name" value="Glyco_hydro/deAcase_b/a-brl"/>
</dbReference>
<name>A0A7C3RN37_DICTH</name>
<dbReference type="SUPFAM" id="SSF88713">
    <property type="entry name" value="Glycoside hydrolase/deacetylase"/>
    <property type="match status" value="1"/>
</dbReference>
<dbReference type="PANTHER" id="PTHR30105">
    <property type="entry name" value="UNCHARACTERIZED YIBQ-RELATED"/>
    <property type="match status" value="1"/>
</dbReference>
<dbReference type="Gene3D" id="3.20.20.370">
    <property type="entry name" value="Glycoside hydrolase/deacetylase"/>
    <property type="match status" value="1"/>
</dbReference>
<dbReference type="AlphaFoldDB" id="A0A7C3RN37"/>
<dbReference type="InterPro" id="IPR006837">
    <property type="entry name" value="Divergent_DAC"/>
</dbReference>
<sequence>MERKIWKIGILFLFFLLVFYGCKENRKEEVLKDDKKFVKNRIEINVESDEINKILSEYKPFIERYIIEGKRRETGDYIINWKLYSVYFRSTVYNTQIRKEIIKNYDIRRTISSKYEKYILSSDIDLPNGDSIELDNIFLYFPIYISHKSSQPKIAFVVDDLVEDNYWVEELLSFPYTLNVSIIPTSHTKDLAYKFVKKGWEVMMHIPMESITYPKDAKYLTSEAIMSGMSEEEIDKIVNLHLKRFGDAKICWVNNHMGSKVTKDDETMEKVLKVFKKYGLSFLDSKTILNSVGKKIGNKVGVPVLENMLFIDHENQEDRIKYRFSQAIKIAERKGWGIFIFHLRPKTIKVLKELYQEGFFNNVKLEKISDLAQEVYNPQKDELSNHSYKSCY</sequence>
<dbReference type="Pfam" id="PF04748">
    <property type="entry name" value="Polysacc_deac_2"/>
    <property type="match status" value="1"/>
</dbReference>
<accession>A0A7C3RN37</accession>